<dbReference type="InterPro" id="IPR045334">
    <property type="entry name" value="INTS3"/>
</dbReference>
<protein>
    <submittedName>
        <fullName evidence="2">Integrator complex subunit 3</fullName>
    </submittedName>
</protein>
<gene>
    <name evidence="2" type="ORF">N302_14924</name>
</gene>
<evidence type="ECO:0000313" key="3">
    <source>
        <dbReference type="Proteomes" id="UP000052976"/>
    </source>
</evidence>
<sequence length="307" mass="34755">QCYRDLALVSRDGMNIVLNKINHILMEKYLKLQDTCRTQLVWLLRELVKSGVLGADGVCMTFMKQIAGGDVTAKNIWLAENVLEILTEQREWVLKSSLLVAMAVYTFLRLIVDHHGSAALQALRQKEVEFCVSLLRERFMDCFMIGRDLVRLLQNVARLPEFEQLWKDILHNPQVLSSQFTGVLQLLQSRTSRKFLACRLTPDMETKLLFMTSRVIPEGFPPTFPIDSLPNSLPNSLPWILEGSRRDFGEVPVGSQVVLGGVSASSSRDNLGIFCLSQSNVAASNAKLALFYDWLFFNPEKDSIMNI</sequence>
<feature type="non-terminal residue" evidence="2">
    <location>
        <position position="307"/>
    </location>
</feature>
<name>A0A091F1A0_CORBR</name>
<proteinExistence type="predicted"/>
<dbReference type="EMBL" id="KK719287">
    <property type="protein sequence ID" value="KFO62582.1"/>
    <property type="molecule type" value="Genomic_DNA"/>
</dbReference>
<evidence type="ECO:0000313" key="2">
    <source>
        <dbReference type="EMBL" id="KFO62582.1"/>
    </source>
</evidence>
<dbReference type="Proteomes" id="UP000052976">
    <property type="component" value="Unassembled WGS sequence"/>
</dbReference>
<organism evidence="2 3">
    <name type="scientific">Corvus brachyrhynchos</name>
    <name type="common">American crow</name>
    <dbReference type="NCBI Taxonomy" id="85066"/>
    <lineage>
        <taxon>Eukaryota</taxon>
        <taxon>Metazoa</taxon>
        <taxon>Chordata</taxon>
        <taxon>Craniata</taxon>
        <taxon>Vertebrata</taxon>
        <taxon>Euteleostomi</taxon>
        <taxon>Archelosauria</taxon>
        <taxon>Archosauria</taxon>
        <taxon>Dinosauria</taxon>
        <taxon>Saurischia</taxon>
        <taxon>Theropoda</taxon>
        <taxon>Coelurosauria</taxon>
        <taxon>Aves</taxon>
        <taxon>Neognathae</taxon>
        <taxon>Neoaves</taxon>
        <taxon>Telluraves</taxon>
        <taxon>Australaves</taxon>
        <taxon>Passeriformes</taxon>
        <taxon>Corvoidea</taxon>
        <taxon>Corvidae</taxon>
        <taxon>Corvus</taxon>
    </lineage>
</organism>
<evidence type="ECO:0000259" key="1">
    <source>
        <dbReference type="Pfam" id="PF10189"/>
    </source>
</evidence>
<dbReference type="InterPro" id="IPR019333">
    <property type="entry name" value="INTS3_N"/>
</dbReference>
<keyword evidence="3" id="KW-1185">Reference proteome</keyword>
<dbReference type="PANTHER" id="PTHR13587">
    <property type="entry name" value="INTEGRATOR COMPLEX SUBUNIT 3"/>
    <property type="match status" value="1"/>
</dbReference>
<feature type="domain" description="Integrator complex subunit 3 N-terminal" evidence="1">
    <location>
        <begin position="2"/>
        <end position="215"/>
    </location>
</feature>
<dbReference type="AlphaFoldDB" id="A0A091F1A0"/>
<accession>A0A091F1A0</accession>
<reference evidence="2 3" key="1">
    <citation type="submission" date="2014-04" db="EMBL/GenBank/DDBJ databases">
        <title>Genome evolution of avian class.</title>
        <authorList>
            <person name="Zhang G."/>
            <person name="Li C."/>
        </authorList>
    </citation>
    <scope>NUCLEOTIDE SEQUENCE [LARGE SCALE GENOMIC DNA]</scope>
    <source>
        <strain evidence="2">BGI_N302</strain>
    </source>
</reference>
<dbReference type="GO" id="GO:0005737">
    <property type="term" value="C:cytoplasm"/>
    <property type="evidence" value="ECO:0007669"/>
    <property type="project" value="TreeGrafter"/>
</dbReference>
<feature type="non-terminal residue" evidence="2">
    <location>
        <position position="1"/>
    </location>
</feature>
<dbReference type="PANTHER" id="PTHR13587:SF7">
    <property type="entry name" value="INTEGRATOR COMPLEX SUBUNIT 3"/>
    <property type="match status" value="1"/>
</dbReference>
<dbReference type="Pfam" id="PF10189">
    <property type="entry name" value="Ints3_N"/>
    <property type="match status" value="2"/>
</dbReference>
<dbReference type="STRING" id="85066.A0A091F1A0"/>
<feature type="domain" description="Integrator complex subunit 3 N-terminal" evidence="1">
    <location>
        <begin position="277"/>
        <end position="307"/>
    </location>
</feature>